<dbReference type="InterPro" id="IPR044649">
    <property type="entry name" value="MPBQ/MSBQ_MT"/>
</dbReference>
<dbReference type="GO" id="GO:0051741">
    <property type="term" value="F:2-methyl-6-phytyl-1,4-benzoquinone methyltransferase activity"/>
    <property type="evidence" value="ECO:0007669"/>
    <property type="project" value="InterPro"/>
</dbReference>
<accession>A0AAV1VST0</accession>
<evidence type="ECO:0000313" key="1">
    <source>
        <dbReference type="EMBL" id="CAL0299926.1"/>
    </source>
</evidence>
<dbReference type="Proteomes" id="UP001497480">
    <property type="component" value="Unassembled WGS sequence"/>
</dbReference>
<dbReference type="PANTHER" id="PTHR44516:SF11">
    <property type="entry name" value="2-METHYL-6-PHYTYL-1,4-HYDROQUINONE METHYLTRANSFERASE 2, CHLOROPLASTIC"/>
    <property type="match status" value="1"/>
</dbReference>
<sequence>MARRCFFKKGITFYGEKYRTRKLTPRYSSISSSRPASKPRFIQHKKEAFWFYRFLSIGDLSFSQTYGCCSPRRKSTLTGFKDTNLKRIGPKWYHGVRHHGLIMGCSVTSVKPSSGDFPLKD</sequence>
<dbReference type="PANTHER" id="PTHR44516">
    <property type="entry name" value="2-METHYL-6-PHYTYL-1,4-HYDROQUINONE METHYLTRANSFERASE, CHLOROPLASTIC"/>
    <property type="match status" value="1"/>
</dbReference>
<name>A0AAV1VST0_LUPLU</name>
<keyword evidence="2" id="KW-1185">Reference proteome</keyword>
<proteinExistence type="predicted"/>
<comment type="caution">
    <text evidence="1">The sequence shown here is derived from an EMBL/GenBank/DDBJ whole genome shotgun (WGS) entry which is preliminary data.</text>
</comment>
<reference evidence="1 2" key="1">
    <citation type="submission" date="2024-03" db="EMBL/GenBank/DDBJ databases">
        <authorList>
            <person name="Martinez-Hernandez J."/>
        </authorList>
    </citation>
    <scope>NUCLEOTIDE SEQUENCE [LARGE SCALE GENOMIC DNA]</scope>
</reference>
<gene>
    <name evidence="1" type="ORF">LLUT_LOCUS986</name>
</gene>
<organism evidence="1 2">
    <name type="scientific">Lupinus luteus</name>
    <name type="common">European yellow lupine</name>
    <dbReference type="NCBI Taxonomy" id="3873"/>
    <lineage>
        <taxon>Eukaryota</taxon>
        <taxon>Viridiplantae</taxon>
        <taxon>Streptophyta</taxon>
        <taxon>Embryophyta</taxon>
        <taxon>Tracheophyta</taxon>
        <taxon>Spermatophyta</taxon>
        <taxon>Magnoliopsida</taxon>
        <taxon>eudicotyledons</taxon>
        <taxon>Gunneridae</taxon>
        <taxon>Pentapetalae</taxon>
        <taxon>rosids</taxon>
        <taxon>fabids</taxon>
        <taxon>Fabales</taxon>
        <taxon>Fabaceae</taxon>
        <taxon>Papilionoideae</taxon>
        <taxon>50 kb inversion clade</taxon>
        <taxon>genistoids sensu lato</taxon>
        <taxon>core genistoids</taxon>
        <taxon>Genisteae</taxon>
        <taxon>Lupinus</taxon>
    </lineage>
</organism>
<dbReference type="EMBL" id="CAXHTB010000001">
    <property type="protein sequence ID" value="CAL0299926.1"/>
    <property type="molecule type" value="Genomic_DNA"/>
</dbReference>
<protein>
    <submittedName>
        <fullName evidence="1">Uncharacterized protein</fullName>
    </submittedName>
</protein>
<evidence type="ECO:0000313" key="2">
    <source>
        <dbReference type="Proteomes" id="UP001497480"/>
    </source>
</evidence>
<dbReference type="AlphaFoldDB" id="A0AAV1VST0"/>